<proteinExistence type="predicted"/>
<name>A0A6P7G8N1_DIAVI</name>
<protein>
    <submittedName>
        <fullName evidence="1">Uncharacterized protein LOC114335198</fullName>
    </submittedName>
</protein>
<sequence>MAWRQVLAKANLPLSSKVRIYEGVVRSILTYGAQVWGLAEFKEVEEVRRFFIKKMLNIPSYCPNYMLDLETNIEHVYLFTMKLHKKYVKRVLEYEEGRLPKFLLQEMIRANCGWRRDWENLGERWGVEFNTEWENRSFWKDKLEQVIRAIRVGIKERAVERATRSNFCNHYRELMGLGVVMGYMRDEVSFNDIRWIFKIRCGVLYLNDRPGRADDRKKCALCNEREVEDILHFMGRCPILREYRMKWFRKSRLDTGWICKGCMEV</sequence>
<gene>
    <name evidence="1" type="primary">LOC114335198</name>
</gene>
<accession>A0A6P7G8N1</accession>
<evidence type="ECO:0000313" key="1">
    <source>
        <dbReference type="RefSeq" id="XP_028141198.1"/>
    </source>
</evidence>
<dbReference type="AlphaFoldDB" id="A0A6P7G8N1"/>
<reference evidence="1" key="1">
    <citation type="submission" date="2025-08" db="UniProtKB">
        <authorList>
            <consortium name="RefSeq"/>
        </authorList>
    </citation>
    <scope>IDENTIFICATION</scope>
    <source>
        <tissue evidence="1">Whole insect</tissue>
    </source>
</reference>
<organism evidence="1">
    <name type="scientific">Diabrotica virgifera virgifera</name>
    <name type="common">western corn rootworm</name>
    <dbReference type="NCBI Taxonomy" id="50390"/>
    <lineage>
        <taxon>Eukaryota</taxon>
        <taxon>Metazoa</taxon>
        <taxon>Ecdysozoa</taxon>
        <taxon>Arthropoda</taxon>
        <taxon>Hexapoda</taxon>
        <taxon>Insecta</taxon>
        <taxon>Pterygota</taxon>
        <taxon>Neoptera</taxon>
        <taxon>Endopterygota</taxon>
        <taxon>Coleoptera</taxon>
        <taxon>Polyphaga</taxon>
        <taxon>Cucujiformia</taxon>
        <taxon>Chrysomeloidea</taxon>
        <taxon>Chrysomelidae</taxon>
        <taxon>Galerucinae</taxon>
        <taxon>Diabroticina</taxon>
        <taxon>Diabroticites</taxon>
        <taxon>Diabrotica</taxon>
    </lineage>
</organism>
<dbReference type="InParanoid" id="A0A6P7G8N1"/>
<dbReference type="RefSeq" id="XP_028141198.1">
    <property type="nucleotide sequence ID" value="XM_028285397.1"/>
</dbReference>